<proteinExistence type="predicted"/>
<dbReference type="Proteomes" id="UP001492380">
    <property type="component" value="Unassembled WGS sequence"/>
</dbReference>
<feature type="compositionally biased region" description="Low complexity" evidence="1">
    <location>
        <begin position="319"/>
        <end position="334"/>
    </location>
</feature>
<organism evidence="2 3">
    <name type="scientific">Phyllosticta capitalensis</name>
    <dbReference type="NCBI Taxonomy" id="121624"/>
    <lineage>
        <taxon>Eukaryota</taxon>
        <taxon>Fungi</taxon>
        <taxon>Dikarya</taxon>
        <taxon>Ascomycota</taxon>
        <taxon>Pezizomycotina</taxon>
        <taxon>Dothideomycetes</taxon>
        <taxon>Dothideomycetes incertae sedis</taxon>
        <taxon>Botryosphaeriales</taxon>
        <taxon>Phyllostictaceae</taxon>
        <taxon>Phyllosticta</taxon>
    </lineage>
</organism>
<evidence type="ECO:0000256" key="1">
    <source>
        <dbReference type="SAM" id="MobiDB-lite"/>
    </source>
</evidence>
<evidence type="ECO:0000313" key="3">
    <source>
        <dbReference type="Proteomes" id="UP001492380"/>
    </source>
</evidence>
<feature type="region of interest" description="Disordered" evidence="1">
    <location>
        <begin position="306"/>
        <end position="341"/>
    </location>
</feature>
<name>A0ABR1YKP9_9PEZI</name>
<feature type="region of interest" description="Disordered" evidence="1">
    <location>
        <begin position="382"/>
        <end position="423"/>
    </location>
</feature>
<reference evidence="2 3" key="1">
    <citation type="submission" date="2024-04" db="EMBL/GenBank/DDBJ databases">
        <title>Phyllosticta paracitricarpa is synonymous to the EU quarantine fungus P. citricarpa based on phylogenomic analyses.</title>
        <authorList>
            <consortium name="Lawrence Berkeley National Laboratory"/>
            <person name="Van Ingen-Buijs V.A."/>
            <person name="Van Westerhoven A.C."/>
            <person name="Haridas S."/>
            <person name="Skiadas P."/>
            <person name="Martin F."/>
            <person name="Groenewald J.Z."/>
            <person name="Crous P.W."/>
            <person name="Seidl M.F."/>
        </authorList>
    </citation>
    <scope>NUCLEOTIDE SEQUENCE [LARGE SCALE GENOMIC DNA]</scope>
    <source>
        <strain evidence="2 3">CBS 123374</strain>
    </source>
</reference>
<accession>A0ABR1YKP9</accession>
<keyword evidence="3" id="KW-1185">Reference proteome</keyword>
<protein>
    <submittedName>
        <fullName evidence="2">Uncharacterized protein</fullName>
    </submittedName>
</protein>
<sequence>MSSMHSNTNPRSFRCPPESIIPAQIQLDVHFRHCRAIEICNYTVCMAHGRVFNNIKHARAFLKELTSPFKNTHTSCRRHITKQPLLSNTSSATDSLTRGVWNAAIINDMTPGGLDGVELPDITVNKYLFSLSINIDSSGIPNIARLIVFDVTERPSSTIQLEDRRSFSSTMADTPFISLGDIGERRIANLHNIPDPSMHPDFNNRPLRVDTYTVANASTLQRLEELEEVDFEQLDLEDLEDFDSDDLESVDEFELDDTDLGSLDEDERRTLKQYLDSCYDVRIMCQGRQISRQHAFQIITPNEAGLNADENLQSDDETTSTTSTESGETELGQTSKEEDDLKDDQCPFVVRGIELQYKISLVRRNLSLVKLRLKTNTFNNETINQKTESNSGNEPAGGAGASNLEETSKDQVGDGENLRLWSE</sequence>
<evidence type="ECO:0000313" key="2">
    <source>
        <dbReference type="EMBL" id="KAK8232052.1"/>
    </source>
</evidence>
<feature type="compositionally biased region" description="Polar residues" evidence="1">
    <location>
        <begin position="382"/>
        <end position="393"/>
    </location>
</feature>
<dbReference type="EMBL" id="JBBWRZ010000007">
    <property type="protein sequence ID" value="KAK8232052.1"/>
    <property type="molecule type" value="Genomic_DNA"/>
</dbReference>
<gene>
    <name evidence="2" type="ORF">HDK90DRAFT_512021</name>
</gene>
<comment type="caution">
    <text evidence="2">The sequence shown here is derived from an EMBL/GenBank/DDBJ whole genome shotgun (WGS) entry which is preliminary data.</text>
</comment>